<dbReference type="PANTHER" id="PTHR11945:SF776">
    <property type="entry name" value="AGAMOUS-LIKE 50-RELATED"/>
    <property type="match status" value="1"/>
</dbReference>
<keyword evidence="4" id="KW-0804">Transcription</keyword>
<evidence type="ECO:0000256" key="5">
    <source>
        <dbReference type="ARBA" id="ARBA00023242"/>
    </source>
</evidence>
<dbReference type="FunFam" id="3.40.1810.10:FF:000006">
    <property type="entry name" value="Agamous-like MADS-box protein AGL62"/>
    <property type="match status" value="1"/>
</dbReference>
<proteinExistence type="predicted"/>
<dbReference type="Pfam" id="PF00319">
    <property type="entry name" value="SRF-TF"/>
    <property type="match status" value="1"/>
</dbReference>
<organism evidence="9 10">
    <name type="scientific">Castilleja foliolosa</name>
    <dbReference type="NCBI Taxonomy" id="1961234"/>
    <lineage>
        <taxon>Eukaryota</taxon>
        <taxon>Viridiplantae</taxon>
        <taxon>Streptophyta</taxon>
        <taxon>Embryophyta</taxon>
        <taxon>Tracheophyta</taxon>
        <taxon>Spermatophyta</taxon>
        <taxon>Magnoliopsida</taxon>
        <taxon>eudicotyledons</taxon>
        <taxon>Gunneridae</taxon>
        <taxon>Pentapetalae</taxon>
        <taxon>asterids</taxon>
        <taxon>lamiids</taxon>
        <taxon>Lamiales</taxon>
        <taxon>Orobanchaceae</taxon>
        <taxon>Pedicularideae</taxon>
        <taxon>Castillejinae</taxon>
        <taxon>Castilleja</taxon>
    </lineage>
</organism>
<dbReference type="PRINTS" id="PR00404">
    <property type="entry name" value="MADSDOMAIN"/>
</dbReference>
<reference evidence="10" key="1">
    <citation type="journal article" date="2024" name="IScience">
        <title>Strigolactones Initiate the Formation of Haustorium-like Structures in Castilleja.</title>
        <authorList>
            <person name="Buerger M."/>
            <person name="Peterson D."/>
            <person name="Chory J."/>
        </authorList>
    </citation>
    <scope>NUCLEOTIDE SEQUENCE [LARGE SCALE GENOMIC DNA]</scope>
</reference>
<sequence>MAGRQSRGRQKIPMKRINTPDDLYATFSKRRLGLYKKASELSTLCVADVGIIIFSPTNNPFSFWHPSVESVIERYKNPNQPSDDQARAVESNTRARIEYLNMRLDEVLDEKEKFKDQEKQIDENEQTDQPKGWWEEIPVESLCEEQVREWKAWFKDLDSKVKNRIDELEIGGSNYSLPYDPLQNAPDPLYEEAMRMIRPSQFLGHQYNAHQEAPIQFCGDGTSHVPGYYYNGLQDFQFPGLFDHFSLQAQDQSTGGIGGPYTPSGIQDAYTSWRDNTNP</sequence>
<dbReference type="Proteomes" id="UP001632038">
    <property type="component" value="Unassembled WGS sequence"/>
</dbReference>
<keyword evidence="6" id="KW-0175">Coiled coil</keyword>
<evidence type="ECO:0000256" key="3">
    <source>
        <dbReference type="ARBA" id="ARBA00023125"/>
    </source>
</evidence>
<dbReference type="Gene3D" id="3.40.1810.10">
    <property type="entry name" value="Transcription factor, MADS-box"/>
    <property type="match status" value="1"/>
</dbReference>
<accession>A0ABD3CKF6</accession>
<feature type="coiled-coil region" evidence="6">
    <location>
        <begin position="97"/>
        <end position="127"/>
    </location>
</feature>
<comment type="caution">
    <text evidence="9">The sequence shown here is derived from an EMBL/GenBank/DDBJ whole genome shotgun (WGS) entry which is preliminary data.</text>
</comment>
<name>A0ABD3CKF6_9LAMI</name>
<evidence type="ECO:0000256" key="2">
    <source>
        <dbReference type="ARBA" id="ARBA00023015"/>
    </source>
</evidence>
<dbReference type="PANTHER" id="PTHR11945">
    <property type="entry name" value="MADS BOX PROTEIN"/>
    <property type="match status" value="1"/>
</dbReference>
<gene>
    <name evidence="9" type="ORF">CASFOL_023397</name>
</gene>
<evidence type="ECO:0000313" key="9">
    <source>
        <dbReference type="EMBL" id="KAL3630413.1"/>
    </source>
</evidence>
<dbReference type="InterPro" id="IPR036879">
    <property type="entry name" value="TF_MADSbox_sf"/>
</dbReference>
<dbReference type="EMBL" id="JAVIJP010000032">
    <property type="protein sequence ID" value="KAL3630413.1"/>
    <property type="molecule type" value="Genomic_DNA"/>
</dbReference>
<feature type="compositionally biased region" description="Polar residues" evidence="7">
    <location>
        <begin position="269"/>
        <end position="279"/>
    </location>
</feature>
<dbReference type="SUPFAM" id="SSF55455">
    <property type="entry name" value="SRF-like"/>
    <property type="match status" value="1"/>
</dbReference>
<dbReference type="GO" id="GO:0003677">
    <property type="term" value="F:DNA binding"/>
    <property type="evidence" value="ECO:0007669"/>
    <property type="project" value="UniProtKB-KW"/>
</dbReference>
<evidence type="ECO:0000256" key="4">
    <source>
        <dbReference type="ARBA" id="ARBA00023163"/>
    </source>
</evidence>
<dbReference type="CDD" id="cd00265">
    <property type="entry name" value="MADS_MEF2_like"/>
    <property type="match status" value="1"/>
</dbReference>
<keyword evidence="5" id="KW-0539">Nucleus</keyword>
<dbReference type="PROSITE" id="PS50066">
    <property type="entry name" value="MADS_BOX_2"/>
    <property type="match status" value="1"/>
</dbReference>
<evidence type="ECO:0000256" key="1">
    <source>
        <dbReference type="ARBA" id="ARBA00004123"/>
    </source>
</evidence>
<dbReference type="GO" id="GO:0005634">
    <property type="term" value="C:nucleus"/>
    <property type="evidence" value="ECO:0007669"/>
    <property type="project" value="UniProtKB-SubCell"/>
</dbReference>
<evidence type="ECO:0000256" key="7">
    <source>
        <dbReference type="SAM" id="MobiDB-lite"/>
    </source>
</evidence>
<dbReference type="SMART" id="SM00432">
    <property type="entry name" value="MADS"/>
    <property type="match status" value="1"/>
</dbReference>
<dbReference type="AlphaFoldDB" id="A0ABD3CKF6"/>
<feature type="domain" description="MADS-box" evidence="8">
    <location>
        <begin position="7"/>
        <end position="67"/>
    </location>
</feature>
<dbReference type="InterPro" id="IPR002100">
    <property type="entry name" value="TF_MADSbox"/>
</dbReference>
<evidence type="ECO:0000313" key="10">
    <source>
        <dbReference type="Proteomes" id="UP001632038"/>
    </source>
</evidence>
<comment type="subcellular location">
    <subcellularLocation>
        <location evidence="1">Nucleus</location>
    </subcellularLocation>
</comment>
<keyword evidence="2" id="KW-0805">Transcription regulation</keyword>
<feature type="region of interest" description="Disordered" evidence="7">
    <location>
        <begin position="252"/>
        <end position="279"/>
    </location>
</feature>
<keyword evidence="3" id="KW-0238">DNA-binding</keyword>
<protein>
    <recommendedName>
        <fullName evidence="8">MADS-box domain-containing protein</fullName>
    </recommendedName>
</protein>
<dbReference type="InterPro" id="IPR033896">
    <property type="entry name" value="MEF2-like_N"/>
</dbReference>
<keyword evidence="10" id="KW-1185">Reference proteome</keyword>
<evidence type="ECO:0000259" key="8">
    <source>
        <dbReference type="PROSITE" id="PS50066"/>
    </source>
</evidence>
<evidence type="ECO:0000256" key="6">
    <source>
        <dbReference type="SAM" id="Coils"/>
    </source>
</evidence>